<sequence>MSLSLHQLNKSMRIQKNIVKFPGKHTTIDICDDPVSPVAIQQWKAPQGIDTGISLVGPSHFLVVESNENAAVRDQSNGNASLLQQPLIGGQETSSFHIEHLDISLFPEAQQTNDGIENNNSAATTPTRQPTTTAAVTESENEAQVPNLENAMKVALLVIPISAGSIVSVTSGLFANQKTDLTHEVLFMAYTLLNYIALMAALLLLLLITLKRPRIPGLAKIVQLTMWFTLGAITYALSCAISIILAKGLVEVIFILVIPFLMGLFVIVLNSHSHTN</sequence>
<feature type="transmembrane region" description="Helical" evidence="1">
    <location>
        <begin position="252"/>
        <end position="270"/>
    </location>
</feature>
<dbReference type="OrthoDB" id="2006910at2759"/>
<dbReference type="EMBL" id="MVGT01000945">
    <property type="protein sequence ID" value="OVA14822.1"/>
    <property type="molecule type" value="Genomic_DNA"/>
</dbReference>
<organism evidence="2 3">
    <name type="scientific">Macleaya cordata</name>
    <name type="common">Five-seeded plume-poppy</name>
    <name type="synonym">Bocconia cordata</name>
    <dbReference type="NCBI Taxonomy" id="56857"/>
    <lineage>
        <taxon>Eukaryota</taxon>
        <taxon>Viridiplantae</taxon>
        <taxon>Streptophyta</taxon>
        <taxon>Embryophyta</taxon>
        <taxon>Tracheophyta</taxon>
        <taxon>Spermatophyta</taxon>
        <taxon>Magnoliopsida</taxon>
        <taxon>Ranunculales</taxon>
        <taxon>Papaveraceae</taxon>
        <taxon>Papaveroideae</taxon>
        <taxon>Macleaya</taxon>
    </lineage>
</organism>
<feature type="transmembrane region" description="Helical" evidence="1">
    <location>
        <begin position="221"/>
        <end position="246"/>
    </location>
</feature>
<keyword evidence="3" id="KW-1185">Reference proteome</keyword>
<accession>A0A200QWK7</accession>
<keyword evidence="1" id="KW-1133">Transmembrane helix</keyword>
<dbReference type="Proteomes" id="UP000195402">
    <property type="component" value="Unassembled WGS sequence"/>
</dbReference>
<proteinExistence type="predicted"/>
<gene>
    <name evidence="2" type="ORF">BVC80_8957g15</name>
</gene>
<evidence type="ECO:0000313" key="3">
    <source>
        <dbReference type="Proteomes" id="UP000195402"/>
    </source>
</evidence>
<name>A0A200QWK7_MACCD</name>
<evidence type="ECO:0000256" key="1">
    <source>
        <dbReference type="SAM" id="Phobius"/>
    </source>
</evidence>
<dbReference type="AlphaFoldDB" id="A0A200QWK7"/>
<dbReference type="InParanoid" id="A0A200QWK7"/>
<feature type="transmembrane region" description="Helical" evidence="1">
    <location>
        <begin position="187"/>
        <end position="209"/>
    </location>
</feature>
<feature type="transmembrane region" description="Helical" evidence="1">
    <location>
        <begin position="154"/>
        <end position="175"/>
    </location>
</feature>
<keyword evidence="1" id="KW-0812">Transmembrane</keyword>
<protein>
    <submittedName>
        <fullName evidence="2">Uncharacterized protein</fullName>
    </submittedName>
</protein>
<keyword evidence="1" id="KW-0472">Membrane</keyword>
<comment type="caution">
    <text evidence="2">The sequence shown here is derived from an EMBL/GenBank/DDBJ whole genome shotgun (WGS) entry which is preliminary data.</text>
</comment>
<reference evidence="2 3" key="1">
    <citation type="journal article" date="2017" name="Mol. Plant">
        <title>The Genome of Medicinal Plant Macleaya cordata Provides New Insights into Benzylisoquinoline Alkaloids Metabolism.</title>
        <authorList>
            <person name="Liu X."/>
            <person name="Liu Y."/>
            <person name="Huang P."/>
            <person name="Ma Y."/>
            <person name="Qing Z."/>
            <person name="Tang Q."/>
            <person name="Cao H."/>
            <person name="Cheng P."/>
            <person name="Zheng Y."/>
            <person name="Yuan Z."/>
            <person name="Zhou Y."/>
            <person name="Liu J."/>
            <person name="Tang Z."/>
            <person name="Zhuo Y."/>
            <person name="Zhang Y."/>
            <person name="Yu L."/>
            <person name="Huang J."/>
            <person name="Yang P."/>
            <person name="Peng Q."/>
            <person name="Zhang J."/>
            <person name="Jiang W."/>
            <person name="Zhang Z."/>
            <person name="Lin K."/>
            <person name="Ro D.K."/>
            <person name="Chen X."/>
            <person name="Xiong X."/>
            <person name="Shang Y."/>
            <person name="Huang S."/>
            <person name="Zeng J."/>
        </authorList>
    </citation>
    <scope>NUCLEOTIDE SEQUENCE [LARGE SCALE GENOMIC DNA]</scope>
    <source>
        <strain evidence="3">cv. BLH2017</strain>
        <tissue evidence="2">Root</tissue>
    </source>
</reference>
<evidence type="ECO:0000313" key="2">
    <source>
        <dbReference type="EMBL" id="OVA14822.1"/>
    </source>
</evidence>